<sequence>MKGENPKILVHNRELAEDMLVGGRLEYIADGDCLVVHADKGGVEVTVSPIWSKDVQPAREGGKRGVEVPNFGTILEGATIKASGSFWEADDARMKDADIARACRPEGGFIVLNAGSFK</sequence>
<evidence type="ECO:0000313" key="2">
    <source>
        <dbReference type="Proteomes" id="UP001229952"/>
    </source>
</evidence>
<gene>
    <name evidence="1" type="ORF">P8A22_27185</name>
</gene>
<keyword evidence="2" id="KW-1185">Reference proteome</keyword>
<accession>A0ABY9I8U7</accession>
<dbReference type="EMBL" id="CP120992">
    <property type="protein sequence ID" value="WLQ43275.1"/>
    <property type="molecule type" value="Genomic_DNA"/>
</dbReference>
<organism evidence="1 2">
    <name type="scientific">Streptomyces laculatispora</name>
    <dbReference type="NCBI Taxonomy" id="887464"/>
    <lineage>
        <taxon>Bacteria</taxon>
        <taxon>Bacillati</taxon>
        <taxon>Actinomycetota</taxon>
        <taxon>Actinomycetes</taxon>
        <taxon>Kitasatosporales</taxon>
        <taxon>Streptomycetaceae</taxon>
        <taxon>Streptomyces</taxon>
    </lineage>
</organism>
<proteinExistence type="predicted"/>
<dbReference type="Proteomes" id="UP001229952">
    <property type="component" value="Chromosome"/>
</dbReference>
<protein>
    <submittedName>
        <fullName evidence="1">Uncharacterized protein</fullName>
    </submittedName>
</protein>
<name>A0ABY9I8U7_9ACTN</name>
<dbReference type="RefSeq" id="WP_123470676.1">
    <property type="nucleotide sequence ID" value="NZ_CP120992.1"/>
</dbReference>
<evidence type="ECO:0000313" key="1">
    <source>
        <dbReference type="EMBL" id="WLQ43275.1"/>
    </source>
</evidence>
<reference evidence="1 2" key="1">
    <citation type="submission" date="2023-03" db="EMBL/GenBank/DDBJ databases">
        <title>Isolation and description of six Streptomyces strains from soil environments, able to metabolize different microbial glucans.</title>
        <authorList>
            <person name="Widen T."/>
            <person name="Larsbrink J."/>
        </authorList>
    </citation>
    <scope>NUCLEOTIDE SEQUENCE [LARGE SCALE GENOMIC DNA]</scope>
    <source>
        <strain evidence="1 2">Mut2</strain>
    </source>
</reference>